<evidence type="ECO:0000256" key="4">
    <source>
        <dbReference type="ARBA" id="ARBA00023136"/>
    </source>
</evidence>
<evidence type="ECO:0000256" key="1">
    <source>
        <dbReference type="ARBA" id="ARBA00004127"/>
    </source>
</evidence>
<dbReference type="InterPro" id="IPR010652">
    <property type="entry name" value="DUF1232"/>
</dbReference>
<dbReference type="RefSeq" id="WP_010854318.1">
    <property type="nucleotide sequence ID" value="NZ_AQHR01000059.1"/>
</dbReference>
<dbReference type="GO" id="GO:0012505">
    <property type="term" value="C:endomembrane system"/>
    <property type="evidence" value="ECO:0007669"/>
    <property type="project" value="UniProtKB-SubCell"/>
</dbReference>
<evidence type="ECO:0000256" key="5">
    <source>
        <dbReference type="SAM" id="Phobius"/>
    </source>
</evidence>
<dbReference type="OrthoDB" id="9800034at2"/>
<comment type="subcellular location">
    <subcellularLocation>
        <location evidence="1">Endomembrane system</location>
        <topology evidence="1">Multi-pass membrane protein</topology>
    </subcellularLocation>
</comment>
<feature type="domain" description="DUF1232" evidence="6">
    <location>
        <begin position="83"/>
        <end position="116"/>
    </location>
</feature>
<evidence type="ECO:0000313" key="8">
    <source>
        <dbReference type="Proteomes" id="UP000013909"/>
    </source>
</evidence>
<dbReference type="EMBL" id="AQHR01000059">
    <property type="protein sequence ID" value="EON77312.1"/>
    <property type="molecule type" value="Genomic_DNA"/>
</dbReference>
<feature type="transmembrane region" description="Helical" evidence="5">
    <location>
        <begin position="77"/>
        <end position="96"/>
    </location>
</feature>
<gene>
    <name evidence="7" type="ORF">ADIS_2180</name>
</gene>
<reference evidence="7 8" key="1">
    <citation type="submission" date="2013-02" db="EMBL/GenBank/DDBJ databases">
        <title>A novel strain isolated from Lonar lake, Maharashtra, India.</title>
        <authorList>
            <person name="Singh A."/>
        </authorList>
    </citation>
    <scope>NUCLEOTIDE SEQUENCE [LARGE SCALE GENOMIC DNA]</scope>
    <source>
        <strain evidence="7 8">AK24</strain>
    </source>
</reference>
<evidence type="ECO:0000256" key="2">
    <source>
        <dbReference type="ARBA" id="ARBA00022692"/>
    </source>
</evidence>
<protein>
    <recommendedName>
        <fullName evidence="6">DUF1232 domain-containing protein</fullName>
    </recommendedName>
</protein>
<dbReference type="Proteomes" id="UP000013909">
    <property type="component" value="Unassembled WGS sequence"/>
</dbReference>
<keyword evidence="4 5" id="KW-0472">Membrane</keyword>
<accession>R7ZTA1</accession>
<organism evidence="7 8">
    <name type="scientific">Lunatimonas lonarensis</name>
    <dbReference type="NCBI Taxonomy" id="1232681"/>
    <lineage>
        <taxon>Bacteria</taxon>
        <taxon>Pseudomonadati</taxon>
        <taxon>Bacteroidota</taxon>
        <taxon>Cytophagia</taxon>
        <taxon>Cytophagales</taxon>
        <taxon>Cyclobacteriaceae</taxon>
    </lineage>
</organism>
<keyword evidence="8" id="KW-1185">Reference proteome</keyword>
<dbReference type="STRING" id="1232681.ADIS_2180"/>
<evidence type="ECO:0000259" key="6">
    <source>
        <dbReference type="Pfam" id="PF06803"/>
    </source>
</evidence>
<evidence type="ECO:0000313" key="7">
    <source>
        <dbReference type="EMBL" id="EON77312.1"/>
    </source>
</evidence>
<keyword evidence="2 5" id="KW-0812">Transmembrane</keyword>
<sequence length="143" mass="16401">MNLKEEYQHVFEKAKAIYMDRAGRIASSESKIKALLLQVRQKFAELMDTPLVAGARGQLEIFVRMLNAHVRGSYPSLSNRSLGLLVLGLFYFALPLDMVPDFIPFVGYVDDLSVLLGIYKSLQTDIDKFLRWEQENKKPDFEL</sequence>
<evidence type="ECO:0000256" key="3">
    <source>
        <dbReference type="ARBA" id="ARBA00022989"/>
    </source>
</evidence>
<proteinExistence type="predicted"/>
<name>R7ZTA1_9BACT</name>
<dbReference type="Pfam" id="PF06803">
    <property type="entry name" value="DUF1232"/>
    <property type="match status" value="1"/>
</dbReference>
<comment type="caution">
    <text evidence="7">The sequence shown here is derived from an EMBL/GenBank/DDBJ whole genome shotgun (WGS) entry which is preliminary data.</text>
</comment>
<keyword evidence="3 5" id="KW-1133">Transmembrane helix</keyword>
<dbReference type="AlphaFoldDB" id="R7ZTA1"/>